<name>A0ABN5C996_PSEO7</name>
<organism evidence="2 3">
    <name type="scientific">Pseudoalteromonas piscicida</name>
    <dbReference type="NCBI Taxonomy" id="43662"/>
    <lineage>
        <taxon>Bacteria</taxon>
        <taxon>Pseudomonadati</taxon>
        <taxon>Pseudomonadota</taxon>
        <taxon>Gammaproteobacteria</taxon>
        <taxon>Alteromonadales</taxon>
        <taxon>Pseudoalteromonadaceae</taxon>
        <taxon>Pseudoalteromonas</taxon>
    </lineage>
</organism>
<sequence>MTTQNEQSVLSAEQQAMQAVSQAEVATAAQSTGHTTATPSEAENVANNAVIAADQSVYQQAFDAPATSTPDEAEQQATRAVEATE</sequence>
<feature type="compositionally biased region" description="Polar residues" evidence="1">
    <location>
        <begin position="28"/>
        <end position="39"/>
    </location>
</feature>
<gene>
    <name evidence="2" type="ORF">PPIS_a1000</name>
</gene>
<evidence type="ECO:0000313" key="3">
    <source>
        <dbReference type="Proteomes" id="UP000016521"/>
    </source>
</evidence>
<evidence type="ECO:0000256" key="1">
    <source>
        <dbReference type="SAM" id="MobiDB-lite"/>
    </source>
</evidence>
<dbReference type="Proteomes" id="UP000016521">
    <property type="component" value="Chromosome I"/>
</dbReference>
<keyword evidence="3" id="KW-1185">Reference proteome</keyword>
<feature type="compositionally biased region" description="Polar residues" evidence="1">
    <location>
        <begin position="66"/>
        <end position="78"/>
    </location>
</feature>
<feature type="region of interest" description="Disordered" evidence="1">
    <location>
        <begin position="61"/>
        <end position="85"/>
    </location>
</feature>
<protein>
    <submittedName>
        <fullName evidence="2">Uncharacterized protein</fullName>
    </submittedName>
</protein>
<evidence type="ECO:0000313" key="2">
    <source>
        <dbReference type="EMBL" id="ATD06189.1"/>
    </source>
</evidence>
<feature type="compositionally biased region" description="Polar residues" evidence="1">
    <location>
        <begin position="1"/>
        <end position="21"/>
    </location>
</feature>
<feature type="region of interest" description="Disordered" evidence="1">
    <location>
        <begin position="1"/>
        <end position="42"/>
    </location>
</feature>
<dbReference type="RefSeq" id="WP_010371701.1">
    <property type="nucleotide sequence ID" value="NZ_CP011924.1"/>
</dbReference>
<accession>A0ABN5C996</accession>
<reference evidence="2 3" key="1">
    <citation type="submission" date="2015-06" db="EMBL/GenBank/DDBJ databases">
        <authorList>
            <person name="Xie B.-B."/>
            <person name="Rong J.-C."/>
            <person name="Qin Q.-L."/>
            <person name="Zhang Y.-Z."/>
        </authorList>
    </citation>
    <scope>NUCLEOTIDE SEQUENCE [LARGE SCALE GENOMIC DNA]</scope>
    <source>
        <strain evidence="2 3">JCM 20779</strain>
    </source>
</reference>
<dbReference type="EMBL" id="CP011924">
    <property type="protein sequence ID" value="ATD06189.1"/>
    <property type="molecule type" value="Genomic_DNA"/>
</dbReference>
<proteinExistence type="predicted"/>